<dbReference type="InterPro" id="IPR008962">
    <property type="entry name" value="PapD-like_sf"/>
</dbReference>
<evidence type="ECO:0000256" key="3">
    <source>
        <dbReference type="ARBA" id="ARBA00022692"/>
    </source>
</evidence>
<feature type="domain" description="MSP" evidence="8">
    <location>
        <begin position="2"/>
        <end position="133"/>
    </location>
</feature>
<evidence type="ECO:0000256" key="7">
    <source>
        <dbReference type="SAM" id="Phobius"/>
    </source>
</evidence>
<keyword evidence="4 7" id="KW-1133">Transmembrane helix</keyword>
<evidence type="ECO:0000313" key="10">
    <source>
        <dbReference type="Proteomes" id="UP000283383"/>
    </source>
</evidence>
<evidence type="ECO:0000256" key="1">
    <source>
        <dbReference type="ARBA" id="ARBA00004211"/>
    </source>
</evidence>
<dbReference type="GO" id="GO:0005789">
    <property type="term" value="C:endoplasmic reticulum membrane"/>
    <property type="evidence" value="ECO:0007669"/>
    <property type="project" value="InterPro"/>
</dbReference>
<dbReference type="Pfam" id="PF00635">
    <property type="entry name" value="Motile_Sperm"/>
    <property type="match status" value="1"/>
</dbReference>
<organism evidence="9 10">
    <name type="scientific">Golovinomyces cichoracearum</name>
    <dbReference type="NCBI Taxonomy" id="62708"/>
    <lineage>
        <taxon>Eukaryota</taxon>
        <taxon>Fungi</taxon>
        <taxon>Dikarya</taxon>
        <taxon>Ascomycota</taxon>
        <taxon>Pezizomycotina</taxon>
        <taxon>Leotiomycetes</taxon>
        <taxon>Erysiphales</taxon>
        <taxon>Erysiphaceae</taxon>
        <taxon>Golovinomyces</taxon>
    </lineage>
</organism>
<gene>
    <name evidence="9" type="ORF">GcM3_024008</name>
</gene>
<dbReference type="EMBL" id="MCBQ01002491">
    <property type="protein sequence ID" value="RKF82448.1"/>
    <property type="molecule type" value="Genomic_DNA"/>
</dbReference>
<dbReference type="InterPro" id="IPR013783">
    <property type="entry name" value="Ig-like_fold"/>
</dbReference>
<keyword evidence="3 7" id="KW-0812">Transmembrane</keyword>
<evidence type="ECO:0000256" key="4">
    <source>
        <dbReference type="ARBA" id="ARBA00022989"/>
    </source>
</evidence>
<proteinExistence type="inferred from homology"/>
<comment type="subcellular location">
    <subcellularLocation>
        <location evidence="1">Membrane</location>
        <topology evidence="1">Single-pass type IV membrane protein</topology>
    </subcellularLocation>
</comment>
<feature type="transmembrane region" description="Helical" evidence="7">
    <location>
        <begin position="269"/>
        <end position="288"/>
    </location>
</feature>
<dbReference type="InterPro" id="IPR000535">
    <property type="entry name" value="MSP_dom"/>
</dbReference>
<dbReference type="GO" id="GO:0061817">
    <property type="term" value="P:endoplasmic reticulum-plasma membrane tethering"/>
    <property type="evidence" value="ECO:0007669"/>
    <property type="project" value="TreeGrafter"/>
</dbReference>
<evidence type="ECO:0000256" key="2">
    <source>
        <dbReference type="ARBA" id="ARBA00008932"/>
    </source>
</evidence>
<evidence type="ECO:0000256" key="5">
    <source>
        <dbReference type="ARBA" id="ARBA00023136"/>
    </source>
</evidence>
<name>A0A420J6P3_9PEZI</name>
<evidence type="ECO:0000313" key="9">
    <source>
        <dbReference type="EMBL" id="RKF82448.1"/>
    </source>
</evidence>
<feature type="region of interest" description="Disordered" evidence="6">
    <location>
        <begin position="155"/>
        <end position="218"/>
    </location>
</feature>
<dbReference type="AlphaFoldDB" id="A0A420J6P3"/>
<keyword evidence="5 7" id="KW-0472">Membrane</keyword>
<dbReference type="SUPFAM" id="SSF49354">
    <property type="entry name" value="PapD-like"/>
    <property type="match status" value="1"/>
</dbReference>
<dbReference type="PIRSF" id="PIRSF019693">
    <property type="entry name" value="VAMP-associated"/>
    <property type="match status" value="1"/>
</dbReference>
<accession>A0A420J6P3</accession>
<dbReference type="PANTHER" id="PTHR10809:SF6">
    <property type="entry name" value="AT11025P-RELATED"/>
    <property type="match status" value="1"/>
</dbReference>
<dbReference type="GO" id="GO:0033149">
    <property type="term" value="F:FFAT motif binding"/>
    <property type="evidence" value="ECO:0007669"/>
    <property type="project" value="TreeGrafter"/>
</dbReference>
<protein>
    <submittedName>
        <fullName evidence="9">Vesicle-associated membrane protein-associated protein A</fullName>
    </submittedName>
</protein>
<dbReference type="PROSITE" id="PS50202">
    <property type="entry name" value="MSP"/>
    <property type="match status" value="1"/>
</dbReference>
<reference evidence="9 10" key="1">
    <citation type="journal article" date="2018" name="BMC Genomics">
        <title>Comparative genome analyses reveal sequence features reflecting distinct modes of host-adaptation between dicot and monocot powdery mildew.</title>
        <authorList>
            <person name="Wu Y."/>
            <person name="Ma X."/>
            <person name="Pan Z."/>
            <person name="Kale S.D."/>
            <person name="Song Y."/>
            <person name="King H."/>
            <person name="Zhang Q."/>
            <person name="Presley C."/>
            <person name="Deng X."/>
            <person name="Wei C.I."/>
            <person name="Xiao S."/>
        </authorList>
    </citation>
    <scope>NUCLEOTIDE SEQUENCE [LARGE SCALE GENOMIC DNA]</scope>
    <source>
        <strain evidence="9">UMSG3</strain>
    </source>
</reference>
<feature type="compositionally biased region" description="Low complexity" evidence="6">
    <location>
        <begin position="166"/>
        <end position="177"/>
    </location>
</feature>
<evidence type="ECO:0000256" key="6">
    <source>
        <dbReference type="SAM" id="MobiDB-lite"/>
    </source>
</evidence>
<dbReference type="Gene3D" id="2.60.40.10">
    <property type="entry name" value="Immunoglobulins"/>
    <property type="match status" value="1"/>
</dbReference>
<dbReference type="PANTHER" id="PTHR10809">
    <property type="entry name" value="VESICLE-ASSOCIATED MEMBRANE PROTEIN-ASSOCIATED PROTEIN"/>
    <property type="match status" value="1"/>
</dbReference>
<feature type="compositionally biased region" description="Polar residues" evidence="6">
    <location>
        <begin position="179"/>
        <end position="215"/>
    </location>
</feature>
<keyword evidence="10" id="KW-1185">Reference proteome</keyword>
<dbReference type="STRING" id="62708.A0A420J6P3"/>
<dbReference type="InterPro" id="IPR016763">
    <property type="entry name" value="VAP"/>
</dbReference>
<dbReference type="GO" id="GO:0090158">
    <property type="term" value="P:endoplasmic reticulum membrane organization"/>
    <property type="evidence" value="ECO:0007669"/>
    <property type="project" value="TreeGrafter"/>
</dbReference>
<dbReference type="GO" id="GO:0005886">
    <property type="term" value="C:plasma membrane"/>
    <property type="evidence" value="ECO:0007669"/>
    <property type="project" value="TreeGrafter"/>
</dbReference>
<comment type="similarity">
    <text evidence="2">Belongs to the VAMP-associated protein (VAP) (TC 9.B.17) family.</text>
</comment>
<sequence length="289" mass="31667">MSIEIDPRELCFQRPLTTEVSQTLNITNPNSTAVAFKVKTTAPKQYESRHHQIYCVRPNSGRIEPGGNVKVVVLLQAMKEEPPLDARCKDKFLVQSVAITGSIDSSDGEVTCQSIESAEKMAIKETRIRVIYSDPQPGTHLLVNNSDNVIKTAVSSTASNDSEGAPSSHSIRRSPSPEITRSSDNRTSNRQTFGISSSIDTAQSPPQTNILPLTSSHEHLPIKLKKTGETIANQTQKENKQQREGSNEEIVNDATMKLDHGMQHGSQGVPLQTVAALCLMSFLLAYILF</sequence>
<comment type="caution">
    <text evidence="9">The sequence shown here is derived from an EMBL/GenBank/DDBJ whole genome shotgun (WGS) entry which is preliminary data.</text>
</comment>
<dbReference type="Proteomes" id="UP000283383">
    <property type="component" value="Unassembled WGS sequence"/>
</dbReference>
<evidence type="ECO:0000259" key="8">
    <source>
        <dbReference type="PROSITE" id="PS50202"/>
    </source>
</evidence>